<dbReference type="AlphaFoldDB" id="E8V265"/>
<evidence type="ECO:0000256" key="1">
    <source>
        <dbReference type="SAM" id="MobiDB-lite"/>
    </source>
</evidence>
<sequence length="67" mass="7515">MQPGFQESSLNGGMRVNPLMSGNLQRLRYETESKSGQSNQHANRSFHSSMASAPPRFAAMEIWARFV</sequence>
<evidence type="ECO:0000313" key="3">
    <source>
        <dbReference type="Proteomes" id="UP000006844"/>
    </source>
</evidence>
<dbReference type="EMBL" id="CP002467">
    <property type="protein sequence ID" value="ADV84622.1"/>
    <property type="molecule type" value="Genomic_DNA"/>
</dbReference>
<dbReference type="Proteomes" id="UP000006844">
    <property type="component" value="Chromosome"/>
</dbReference>
<keyword evidence="3" id="KW-1185">Reference proteome</keyword>
<gene>
    <name evidence="2" type="ordered locus">AciPR4_3873</name>
</gene>
<name>E8V265_TERSS</name>
<evidence type="ECO:0000313" key="2">
    <source>
        <dbReference type="EMBL" id="ADV84622.1"/>
    </source>
</evidence>
<proteinExistence type="predicted"/>
<dbReference type="KEGG" id="tsa:AciPR4_3873"/>
<feature type="region of interest" description="Disordered" evidence="1">
    <location>
        <begin position="30"/>
        <end position="51"/>
    </location>
</feature>
<dbReference type="HOGENOM" id="CLU_2811007_0_0_0"/>
<dbReference type="STRING" id="401053.AciPR4_3873"/>
<feature type="compositionally biased region" description="Polar residues" evidence="1">
    <location>
        <begin position="34"/>
        <end position="51"/>
    </location>
</feature>
<organism evidence="2 3">
    <name type="scientific">Terriglobus saanensis (strain ATCC BAA-1853 / DSM 23119 / SP1PR4)</name>
    <dbReference type="NCBI Taxonomy" id="401053"/>
    <lineage>
        <taxon>Bacteria</taxon>
        <taxon>Pseudomonadati</taxon>
        <taxon>Acidobacteriota</taxon>
        <taxon>Terriglobia</taxon>
        <taxon>Terriglobales</taxon>
        <taxon>Acidobacteriaceae</taxon>
        <taxon>Terriglobus</taxon>
    </lineage>
</organism>
<reference evidence="2 3" key="1">
    <citation type="journal article" date="2012" name="Stand. Genomic Sci.">
        <title>Complete genome sequence of Terriglobus saanensis type strain SP1PR4(T), an Acidobacteria from tundra soil.</title>
        <authorList>
            <person name="Rawat S.R."/>
            <person name="Mannisto M.K."/>
            <person name="Starovoytov V."/>
            <person name="Goodwin L."/>
            <person name="Nolan M."/>
            <person name="Hauser L."/>
            <person name="Land M."/>
            <person name="Davenport K.W."/>
            <person name="Woyke T."/>
            <person name="Haggblom M.M."/>
        </authorList>
    </citation>
    <scope>NUCLEOTIDE SEQUENCE</scope>
    <source>
        <strain evidence="3">ATCC BAA-1853 / DSM 23119 / SP1PR4</strain>
    </source>
</reference>
<accession>E8V265</accession>
<protein>
    <submittedName>
        <fullName evidence="2">Uncharacterized protein</fullName>
    </submittedName>
</protein>